<evidence type="ECO:0000256" key="3">
    <source>
        <dbReference type="ARBA" id="ARBA00022833"/>
    </source>
</evidence>
<comment type="caution">
    <text evidence="6">The sequence shown here is derived from an EMBL/GenBank/DDBJ whole genome shotgun (WGS) entry which is preliminary data.</text>
</comment>
<dbReference type="PANTHER" id="PTHR33337">
    <property type="entry name" value="GFA DOMAIN-CONTAINING PROTEIN"/>
    <property type="match status" value="1"/>
</dbReference>
<dbReference type="Pfam" id="PF04828">
    <property type="entry name" value="GFA"/>
    <property type="match status" value="1"/>
</dbReference>
<dbReference type="PROSITE" id="PS51891">
    <property type="entry name" value="CENP_V_GFA"/>
    <property type="match status" value="1"/>
</dbReference>
<gene>
    <name evidence="6" type="ORF">C8F04DRAFT_1124342</name>
</gene>
<dbReference type="SUPFAM" id="SSF51316">
    <property type="entry name" value="Mss4-like"/>
    <property type="match status" value="1"/>
</dbReference>
<dbReference type="Gene3D" id="3.90.1590.10">
    <property type="entry name" value="glutathione-dependent formaldehyde- activating enzyme (gfa)"/>
    <property type="match status" value="1"/>
</dbReference>
<feature type="domain" description="CENP-V/GFA" evidence="5">
    <location>
        <begin position="31"/>
        <end position="150"/>
    </location>
</feature>
<dbReference type="PANTHER" id="PTHR33337:SF8">
    <property type="entry name" value="CENP-V_GFA DOMAIN-CONTAINING PROTEIN"/>
    <property type="match status" value="1"/>
</dbReference>
<keyword evidence="2" id="KW-0479">Metal-binding</keyword>
<dbReference type="AlphaFoldDB" id="A0AAD6SHC0"/>
<dbReference type="InterPro" id="IPR011057">
    <property type="entry name" value="Mss4-like_sf"/>
</dbReference>
<evidence type="ECO:0000256" key="2">
    <source>
        <dbReference type="ARBA" id="ARBA00022723"/>
    </source>
</evidence>
<evidence type="ECO:0000259" key="5">
    <source>
        <dbReference type="PROSITE" id="PS51891"/>
    </source>
</evidence>
<keyword evidence="3" id="KW-0862">Zinc</keyword>
<proteinExistence type="inferred from homology"/>
<accession>A0AAD6SHC0</accession>
<name>A0AAD6SHC0_9AGAR</name>
<sequence>MTSFAAADKSKPFIPLKAGGATDGWSNDDEATATCYCGAVQLKFATNPPGLIDTFSCNCYDCHKITASGMFATNFTVADTHLTHIRGHEKLTVFTQSRTIGTGSTMANHFCSICGTLMYRVRGDSPGKSILRVGTVDDFSLHETKLKPRVENYVKDRVGWLHPVEGALQVQASNDGPDAV</sequence>
<evidence type="ECO:0000313" key="6">
    <source>
        <dbReference type="EMBL" id="KAJ7026816.1"/>
    </source>
</evidence>
<dbReference type="InterPro" id="IPR006913">
    <property type="entry name" value="CENP-V/GFA"/>
</dbReference>
<keyword evidence="4" id="KW-0456">Lyase</keyword>
<evidence type="ECO:0000313" key="7">
    <source>
        <dbReference type="Proteomes" id="UP001218188"/>
    </source>
</evidence>
<keyword evidence="7" id="KW-1185">Reference proteome</keyword>
<dbReference type="GO" id="GO:0016846">
    <property type="term" value="F:carbon-sulfur lyase activity"/>
    <property type="evidence" value="ECO:0007669"/>
    <property type="project" value="InterPro"/>
</dbReference>
<dbReference type="EMBL" id="JARJCM010000133">
    <property type="protein sequence ID" value="KAJ7026816.1"/>
    <property type="molecule type" value="Genomic_DNA"/>
</dbReference>
<reference evidence="6" key="1">
    <citation type="submission" date="2023-03" db="EMBL/GenBank/DDBJ databases">
        <title>Massive genome expansion in bonnet fungi (Mycena s.s.) driven by repeated elements and novel gene families across ecological guilds.</title>
        <authorList>
            <consortium name="Lawrence Berkeley National Laboratory"/>
            <person name="Harder C.B."/>
            <person name="Miyauchi S."/>
            <person name="Viragh M."/>
            <person name="Kuo A."/>
            <person name="Thoen E."/>
            <person name="Andreopoulos B."/>
            <person name="Lu D."/>
            <person name="Skrede I."/>
            <person name="Drula E."/>
            <person name="Henrissat B."/>
            <person name="Morin E."/>
            <person name="Kohler A."/>
            <person name="Barry K."/>
            <person name="LaButti K."/>
            <person name="Morin E."/>
            <person name="Salamov A."/>
            <person name="Lipzen A."/>
            <person name="Mereny Z."/>
            <person name="Hegedus B."/>
            <person name="Baldrian P."/>
            <person name="Stursova M."/>
            <person name="Weitz H."/>
            <person name="Taylor A."/>
            <person name="Grigoriev I.V."/>
            <person name="Nagy L.G."/>
            <person name="Martin F."/>
            <person name="Kauserud H."/>
        </authorList>
    </citation>
    <scope>NUCLEOTIDE SEQUENCE</scope>
    <source>
        <strain evidence="6">CBHHK200</strain>
    </source>
</reference>
<dbReference type="GO" id="GO:0046872">
    <property type="term" value="F:metal ion binding"/>
    <property type="evidence" value="ECO:0007669"/>
    <property type="project" value="UniProtKB-KW"/>
</dbReference>
<evidence type="ECO:0000256" key="1">
    <source>
        <dbReference type="ARBA" id="ARBA00005495"/>
    </source>
</evidence>
<organism evidence="6 7">
    <name type="scientific">Mycena alexandri</name>
    <dbReference type="NCBI Taxonomy" id="1745969"/>
    <lineage>
        <taxon>Eukaryota</taxon>
        <taxon>Fungi</taxon>
        <taxon>Dikarya</taxon>
        <taxon>Basidiomycota</taxon>
        <taxon>Agaricomycotina</taxon>
        <taxon>Agaricomycetes</taxon>
        <taxon>Agaricomycetidae</taxon>
        <taxon>Agaricales</taxon>
        <taxon>Marasmiineae</taxon>
        <taxon>Mycenaceae</taxon>
        <taxon>Mycena</taxon>
    </lineage>
</organism>
<dbReference type="Proteomes" id="UP001218188">
    <property type="component" value="Unassembled WGS sequence"/>
</dbReference>
<protein>
    <submittedName>
        <fullName evidence="6">Mss4-like protein</fullName>
    </submittedName>
</protein>
<evidence type="ECO:0000256" key="4">
    <source>
        <dbReference type="ARBA" id="ARBA00023239"/>
    </source>
</evidence>
<comment type="similarity">
    <text evidence="1">Belongs to the Gfa family.</text>
</comment>